<evidence type="ECO:0000256" key="10">
    <source>
        <dbReference type="ARBA" id="ARBA00022989"/>
    </source>
</evidence>
<dbReference type="InterPro" id="IPR023424">
    <property type="entry name" value="OadG"/>
</dbReference>
<evidence type="ECO:0000256" key="16">
    <source>
        <dbReference type="HAMAP-Rule" id="MF_00404"/>
    </source>
</evidence>
<dbReference type="GO" id="GO:0015081">
    <property type="term" value="F:sodium ion transmembrane transporter activity"/>
    <property type="evidence" value="ECO:0007669"/>
    <property type="project" value="UniProtKB-UniRule"/>
</dbReference>
<dbReference type="Proteomes" id="UP000002015">
    <property type="component" value="Chromosome"/>
</dbReference>
<dbReference type="HAMAP" id="MF_00404">
    <property type="entry name" value="OadG"/>
    <property type="match status" value="1"/>
</dbReference>
<dbReference type="InterPro" id="IPR005899">
    <property type="entry name" value="Na_pump_deCOase"/>
</dbReference>
<evidence type="ECO:0000256" key="5">
    <source>
        <dbReference type="ARBA" id="ARBA00011869"/>
    </source>
</evidence>
<dbReference type="STRING" id="425104.Ssed_1320"/>
<keyword evidence="6 16" id="KW-0813">Transport</keyword>
<comment type="function">
    <text evidence="2 16 17">Catalyzes the decarboxylation of oxaloacetate coupled to Na(+) translocation.</text>
</comment>
<comment type="subcellular location">
    <subcellularLocation>
        <location evidence="3 16 17">Cell membrane</location>
        <topology evidence="3 16 17">Single-pass membrane protein</topology>
    </subcellularLocation>
</comment>
<keyword evidence="8 16" id="KW-0812">Transmembrane</keyword>
<keyword evidence="12 16" id="KW-0406">Ion transport</keyword>
<evidence type="ECO:0000256" key="9">
    <source>
        <dbReference type="ARBA" id="ARBA00022967"/>
    </source>
</evidence>
<evidence type="ECO:0000256" key="11">
    <source>
        <dbReference type="ARBA" id="ARBA00023053"/>
    </source>
</evidence>
<evidence type="ECO:0000256" key="12">
    <source>
        <dbReference type="ARBA" id="ARBA00023065"/>
    </source>
</evidence>
<dbReference type="HOGENOM" id="CLU_168750_2_0_6"/>
<reference evidence="18 19" key="1">
    <citation type="submission" date="2007-08" db="EMBL/GenBank/DDBJ databases">
        <title>Complete sequence of Shewanella sediminis HAW-EB3.</title>
        <authorList>
            <consortium name="US DOE Joint Genome Institute"/>
            <person name="Copeland A."/>
            <person name="Lucas S."/>
            <person name="Lapidus A."/>
            <person name="Barry K."/>
            <person name="Glavina del Rio T."/>
            <person name="Dalin E."/>
            <person name="Tice H."/>
            <person name="Pitluck S."/>
            <person name="Chertkov O."/>
            <person name="Brettin T."/>
            <person name="Bruce D."/>
            <person name="Detter J.C."/>
            <person name="Han C."/>
            <person name="Schmutz J."/>
            <person name="Larimer F."/>
            <person name="Land M."/>
            <person name="Hauser L."/>
            <person name="Kyrpides N."/>
            <person name="Kim E."/>
            <person name="Zhao J.-S."/>
            <person name="Richardson P."/>
        </authorList>
    </citation>
    <scope>NUCLEOTIDE SEQUENCE [LARGE SCALE GENOMIC DNA]</scope>
    <source>
        <strain evidence="18 19">HAW-EB3</strain>
    </source>
</reference>
<evidence type="ECO:0000256" key="2">
    <source>
        <dbReference type="ARBA" id="ARBA00003002"/>
    </source>
</evidence>
<proteinExistence type="inferred from homology"/>
<comment type="cofactor">
    <cofactor evidence="1 16 17">
        <name>Na(+)</name>
        <dbReference type="ChEBI" id="CHEBI:29101"/>
    </cofactor>
</comment>
<dbReference type="eggNOG" id="COG3630">
    <property type="taxonomic scope" value="Bacteria"/>
</dbReference>
<evidence type="ECO:0000256" key="1">
    <source>
        <dbReference type="ARBA" id="ARBA00001959"/>
    </source>
</evidence>
<keyword evidence="13 16" id="KW-0472">Membrane</keyword>
<evidence type="ECO:0000313" key="18">
    <source>
        <dbReference type="EMBL" id="ABV35931.1"/>
    </source>
</evidence>
<evidence type="ECO:0000256" key="3">
    <source>
        <dbReference type="ARBA" id="ARBA00004162"/>
    </source>
</evidence>
<keyword evidence="9 16" id="KW-1278">Translocase</keyword>
<dbReference type="GO" id="GO:0008948">
    <property type="term" value="F:oxaloacetate decarboxylase activity"/>
    <property type="evidence" value="ECO:0007669"/>
    <property type="project" value="UniProtKB-UniRule"/>
</dbReference>
<sequence>MVVLYIHCWSNFDTEGDMDSISEQIIEALGIMLLGMGLVFVFLTVLILGIKLVAYKFAPQPIEHKAPAEKSDTASAQGVDPLMVAVITSAIHQYRAKA</sequence>
<evidence type="ECO:0000256" key="15">
    <source>
        <dbReference type="ARBA" id="ARBA00048176"/>
    </source>
</evidence>
<dbReference type="GO" id="GO:0005886">
    <property type="term" value="C:plasma membrane"/>
    <property type="evidence" value="ECO:0007669"/>
    <property type="project" value="UniProtKB-SubCell"/>
</dbReference>
<keyword evidence="14 16" id="KW-0739">Sodium transport</keyword>
<dbReference type="EC" id="7.2.4.2" evidence="16"/>
<keyword evidence="7 16" id="KW-1003">Cell membrane</keyword>
<dbReference type="AlphaFoldDB" id="A8FSV8"/>
<dbReference type="KEGG" id="sse:Ssed_1320"/>
<evidence type="ECO:0000256" key="8">
    <source>
        <dbReference type="ARBA" id="ARBA00022692"/>
    </source>
</evidence>
<keyword evidence="10 16" id="KW-1133">Transmembrane helix</keyword>
<keyword evidence="11 16" id="KW-0915">Sodium</keyword>
<dbReference type="GO" id="GO:0015451">
    <property type="term" value="F:decarboxylation-driven active transmembrane transporter activity"/>
    <property type="evidence" value="ECO:0007669"/>
    <property type="project" value="UniProtKB-EC"/>
</dbReference>
<dbReference type="NCBIfam" id="TIGR01195">
    <property type="entry name" value="oadG_fam"/>
    <property type="match status" value="1"/>
</dbReference>
<comment type="subunit">
    <text evidence="5 16">Heterotrimer of an alpha, a beta and a gamma subunit.</text>
</comment>
<keyword evidence="19" id="KW-1185">Reference proteome</keyword>
<name>A8FSV8_SHESH</name>
<comment type="catalytic activity">
    <reaction evidence="15 16 17">
        <text>oxaloacetate + 2 Na(+)(in) + H(+) = pyruvate + 2 Na(+)(out) + CO2</text>
        <dbReference type="Rhea" id="RHEA:57724"/>
        <dbReference type="ChEBI" id="CHEBI:15361"/>
        <dbReference type="ChEBI" id="CHEBI:15378"/>
        <dbReference type="ChEBI" id="CHEBI:16452"/>
        <dbReference type="ChEBI" id="CHEBI:16526"/>
        <dbReference type="ChEBI" id="CHEBI:29101"/>
        <dbReference type="EC" id="7.2.4.2"/>
    </reaction>
</comment>
<evidence type="ECO:0000256" key="13">
    <source>
        <dbReference type="ARBA" id="ARBA00023136"/>
    </source>
</evidence>
<comment type="similarity">
    <text evidence="4 16 17">Belongs to the OadG family.</text>
</comment>
<evidence type="ECO:0000256" key="14">
    <source>
        <dbReference type="ARBA" id="ARBA00023201"/>
    </source>
</evidence>
<evidence type="ECO:0000313" key="19">
    <source>
        <dbReference type="Proteomes" id="UP000002015"/>
    </source>
</evidence>
<dbReference type="GO" id="GO:0036376">
    <property type="term" value="P:sodium ion export across plasma membrane"/>
    <property type="evidence" value="ECO:0007669"/>
    <property type="project" value="InterPro"/>
</dbReference>
<dbReference type="EMBL" id="CP000821">
    <property type="protein sequence ID" value="ABV35931.1"/>
    <property type="molecule type" value="Genomic_DNA"/>
</dbReference>
<organism evidence="18 19">
    <name type="scientific">Shewanella sediminis (strain HAW-EB3)</name>
    <dbReference type="NCBI Taxonomy" id="425104"/>
    <lineage>
        <taxon>Bacteria</taxon>
        <taxon>Pseudomonadati</taxon>
        <taxon>Pseudomonadota</taxon>
        <taxon>Gammaproteobacteria</taxon>
        <taxon>Alteromonadales</taxon>
        <taxon>Shewanellaceae</taxon>
        <taxon>Shewanella</taxon>
    </lineage>
</organism>
<evidence type="ECO:0000256" key="6">
    <source>
        <dbReference type="ARBA" id="ARBA00022448"/>
    </source>
</evidence>
<feature type="transmembrane region" description="Helical" evidence="16 17">
    <location>
        <begin position="28"/>
        <end position="50"/>
    </location>
</feature>
<gene>
    <name evidence="16" type="primary">oadG</name>
    <name evidence="18" type="ordered locus">Ssed_1320</name>
</gene>
<evidence type="ECO:0000256" key="7">
    <source>
        <dbReference type="ARBA" id="ARBA00022475"/>
    </source>
</evidence>
<protein>
    <recommendedName>
        <fullName evidence="16">Probable oxaloacetate decarboxylase gamma chain</fullName>
        <ecNumber evidence="16">7.2.4.2</ecNumber>
    </recommendedName>
</protein>
<evidence type="ECO:0000256" key="17">
    <source>
        <dbReference type="RuleBase" id="RU004278"/>
    </source>
</evidence>
<accession>A8FSV8</accession>
<evidence type="ECO:0000256" key="4">
    <source>
        <dbReference type="ARBA" id="ARBA00005844"/>
    </source>
</evidence>
<dbReference type="Pfam" id="PF04277">
    <property type="entry name" value="OAD_gamma"/>
    <property type="match status" value="1"/>
</dbReference>